<accession>A0A5C5FRM5</accession>
<dbReference type="PANTHER" id="PTHR43625">
    <property type="entry name" value="AFLATOXIN B1 ALDEHYDE REDUCTASE"/>
    <property type="match status" value="1"/>
</dbReference>
<comment type="caution">
    <text evidence="3">The sequence shown here is derived from an EMBL/GenBank/DDBJ whole genome shotgun (WGS) entry which is preliminary data.</text>
</comment>
<evidence type="ECO:0000313" key="4">
    <source>
        <dbReference type="Proteomes" id="UP000311382"/>
    </source>
</evidence>
<evidence type="ECO:0000259" key="2">
    <source>
        <dbReference type="Pfam" id="PF00248"/>
    </source>
</evidence>
<dbReference type="GO" id="GO:0016491">
    <property type="term" value="F:oxidoreductase activity"/>
    <property type="evidence" value="ECO:0007669"/>
    <property type="project" value="UniProtKB-KW"/>
</dbReference>
<dbReference type="GO" id="GO:0005737">
    <property type="term" value="C:cytoplasm"/>
    <property type="evidence" value="ECO:0007669"/>
    <property type="project" value="TreeGrafter"/>
</dbReference>
<gene>
    <name evidence="3" type="ORF">DMC30DRAFT_353826</name>
</gene>
<proteinExistence type="predicted"/>
<dbReference type="InterPro" id="IPR036812">
    <property type="entry name" value="NAD(P)_OxRdtase_dom_sf"/>
</dbReference>
<organism evidence="3 4">
    <name type="scientific">Rhodotorula diobovata</name>
    <dbReference type="NCBI Taxonomy" id="5288"/>
    <lineage>
        <taxon>Eukaryota</taxon>
        <taxon>Fungi</taxon>
        <taxon>Dikarya</taxon>
        <taxon>Basidiomycota</taxon>
        <taxon>Pucciniomycotina</taxon>
        <taxon>Microbotryomycetes</taxon>
        <taxon>Sporidiobolales</taxon>
        <taxon>Sporidiobolaceae</taxon>
        <taxon>Rhodotorula</taxon>
    </lineage>
</organism>
<dbReference type="Pfam" id="PF00248">
    <property type="entry name" value="Aldo_ket_red"/>
    <property type="match status" value="1"/>
</dbReference>
<dbReference type="STRING" id="5288.A0A5C5FRM5"/>
<dbReference type="InterPro" id="IPR023210">
    <property type="entry name" value="NADP_OxRdtase_dom"/>
</dbReference>
<dbReference type="Proteomes" id="UP000311382">
    <property type="component" value="Unassembled WGS sequence"/>
</dbReference>
<feature type="domain" description="NADP-dependent oxidoreductase" evidence="2">
    <location>
        <begin position="18"/>
        <end position="313"/>
    </location>
</feature>
<protein>
    <submittedName>
        <fullName evidence="3">Aldose reductase YakC</fullName>
    </submittedName>
</protein>
<dbReference type="SUPFAM" id="SSF51430">
    <property type="entry name" value="NAD(P)-linked oxidoreductase"/>
    <property type="match status" value="1"/>
</dbReference>
<sequence>MTKTVQLDADQSIPVPGLGCMGMSAFYGEHDDETSKATLRKAIDIGCTVWDTAFMYGLGENERLIGEVLREGDNRKKVFLISKFGIEMSSEGEMSTDGSPENVIRSIDRCIELLGGLYPDAYLLHRVDKDTPIEETIRALDAVRKEGKTKFIGLSECSAETLRRAAKVATVDFVEVEYSPWELTMEKNGVLDACKELGVKVLAYSPLGRGFLTGRYKSPEDFATADGSDFRSTMPRFEKENWERNYRIVKEFERLAKQKGCSPAQLALAWLIHQGDNIIPIPGTKSEKYLVENFAATDINLDAKELAEVRKVIEENQPVGTRYQAAGMKSLDG</sequence>
<keyword evidence="1" id="KW-0560">Oxidoreductase</keyword>
<dbReference type="Gene3D" id="3.20.20.100">
    <property type="entry name" value="NADP-dependent oxidoreductase domain"/>
    <property type="match status" value="1"/>
</dbReference>
<dbReference type="InterPro" id="IPR050791">
    <property type="entry name" value="Aldo-Keto_reductase"/>
</dbReference>
<dbReference type="AlphaFoldDB" id="A0A5C5FRM5"/>
<name>A0A5C5FRM5_9BASI</name>
<dbReference type="EMBL" id="SOZI01000094">
    <property type="protein sequence ID" value="TNY19473.1"/>
    <property type="molecule type" value="Genomic_DNA"/>
</dbReference>
<dbReference type="OrthoDB" id="37537at2759"/>
<reference evidence="3 4" key="1">
    <citation type="submission" date="2019-03" db="EMBL/GenBank/DDBJ databases">
        <title>Rhodosporidium diobovatum UCD-FST 08-225 genome sequencing, assembly, and annotation.</title>
        <authorList>
            <person name="Fakankun I.U."/>
            <person name="Fristensky B."/>
            <person name="Levin D.B."/>
        </authorList>
    </citation>
    <scope>NUCLEOTIDE SEQUENCE [LARGE SCALE GENOMIC DNA]</scope>
    <source>
        <strain evidence="3 4">UCD-FST 08-225</strain>
    </source>
</reference>
<dbReference type="PANTHER" id="PTHR43625:SF7">
    <property type="entry name" value="REDUCTASE (YAKC), PUTATIVE (AFU_ORTHOLOGUE AFUA_8G01560)-RELATED"/>
    <property type="match status" value="1"/>
</dbReference>
<evidence type="ECO:0000313" key="3">
    <source>
        <dbReference type="EMBL" id="TNY19473.1"/>
    </source>
</evidence>
<keyword evidence="4" id="KW-1185">Reference proteome</keyword>
<evidence type="ECO:0000256" key="1">
    <source>
        <dbReference type="ARBA" id="ARBA00023002"/>
    </source>
</evidence>